<evidence type="ECO:0000313" key="12">
    <source>
        <dbReference type="Ensembl" id="ENSCJAP00000082966.1"/>
    </source>
</evidence>
<accession>A0A8I3W7B4</accession>
<dbReference type="InterPro" id="IPR003595">
    <property type="entry name" value="Tyr_Pase_cat"/>
</dbReference>
<dbReference type="FunFam" id="3.90.190.10:FF:000045">
    <property type="entry name" value="Tyrosine-protein phosphatase non-receptor type 12"/>
    <property type="match status" value="1"/>
</dbReference>
<dbReference type="GO" id="GO:0005737">
    <property type="term" value="C:cytoplasm"/>
    <property type="evidence" value="ECO:0007669"/>
    <property type="project" value="UniProtKB-SubCell"/>
</dbReference>
<dbReference type="GO" id="GO:0005634">
    <property type="term" value="C:nucleus"/>
    <property type="evidence" value="ECO:0007669"/>
    <property type="project" value="TreeGrafter"/>
</dbReference>
<keyword evidence="6" id="KW-0904">Protein phosphatase</keyword>
<evidence type="ECO:0000256" key="8">
    <source>
        <dbReference type="ARBA" id="ARBA00051722"/>
    </source>
</evidence>
<comment type="catalytic activity">
    <reaction evidence="8">
        <text>O-phospho-L-tyrosyl-[protein] + H2O = L-tyrosyl-[protein] + phosphate</text>
        <dbReference type="Rhea" id="RHEA:10684"/>
        <dbReference type="Rhea" id="RHEA-COMP:10136"/>
        <dbReference type="Rhea" id="RHEA-COMP:20101"/>
        <dbReference type="ChEBI" id="CHEBI:15377"/>
        <dbReference type="ChEBI" id="CHEBI:43474"/>
        <dbReference type="ChEBI" id="CHEBI:46858"/>
        <dbReference type="ChEBI" id="CHEBI:61978"/>
        <dbReference type="EC" id="3.1.3.48"/>
    </reaction>
</comment>
<evidence type="ECO:0000256" key="3">
    <source>
        <dbReference type="ARBA" id="ARBA00022490"/>
    </source>
</evidence>
<evidence type="ECO:0000313" key="13">
    <source>
        <dbReference type="Proteomes" id="UP000008225"/>
    </source>
</evidence>
<dbReference type="Ensembl" id="ENSCJAT00000143190.1">
    <property type="protein sequence ID" value="ENSCJAP00000082966.1"/>
    <property type="gene ID" value="ENSCJAG00000004585.5"/>
</dbReference>
<evidence type="ECO:0000256" key="6">
    <source>
        <dbReference type="ARBA" id="ARBA00022912"/>
    </source>
</evidence>
<dbReference type="InterPro" id="IPR029021">
    <property type="entry name" value="Prot-tyrosine_phosphatase-like"/>
</dbReference>
<evidence type="ECO:0000256" key="2">
    <source>
        <dbReference type="ARBA" id="ARBA00013064"/>
    </source>
</evidence>
<feature type="domain" description="Tyrosine-protein phosphatase" evidence="10">
    <location>
        <begin position="26"/>
        <end position="291"/>
    </location>
</feature>
<dbReference type="InterPro" id="IPR000242">
    <property type="entry name" value="PTP_cat"/>
</dbReference>
<reference evidence="12" key="2">
    <citation type="submission" date="2025-08" db="UniProtKB">
        <authorList>
            <consortium name="Ensembl"/>
        </authorList>
    </citation>
    <scope>IDENTIFICATION</scope>
</reference>
<dbReference type="PROSITE" id="PS00383">
    <property type="entry name" value="TYR_PHOSPHATASE_1"/>
    <property type="match status" value="1"/>
</dbReference>
<dbReference type="Proteomes" id="UP000008225">
    <property type="component" value="Chromosome 6"/>
</dbReference>
<dbReference type="Gene3D" id="3.90.190.10">
    <property type="entry name" value="Protein tyrosine phosphatase superfamily"/>
    <property type="match status" value="1"/>
</dbReference>
<evidence type="ECO:0000256" key="7">
    <source>
        <dbReference type="ARBA" id="ARBA00034734"/>
    </source>
</evidence>
<dbReference type="EC" id="3.1.3.48" evidence="2"/>
<dbReference type="PROSITE" id="PS50056">
    <property type="entry name" value="TYR_PHOSPHATASE_2"/>
    <property type="match status" value="1"/>
</dbReference>
<dbReference type="PANTHER" id="PTHR45983:SF4">
    <property type="entry name" value="TYROSINE-PROTEIN PHOSPHATASE NON-RECEPTOR TYPE 18"/>
    <property type="match status" value="1"/>
</dbReference>
<evidence type="ECO:0000256" key="5">
    <source>
        <dbReference type="ARBA" id="ARBA00022801"/>
    </source>
</evidence>
<proteinExistence type="inferred from homology"/>
<keyword evidence="5" id="KW-0378">Hydrolase</keyword>
<dbReference type="SMART" id="SM00404">
    <property type="entry name" value="PTPc_motif"/>
    <property type="match status" value="1"/>
</dbReference>
<sequence>MNRSLDSAQSFLERLEARGDREAAVLAGEFSDIQARSAAWKADGVCSTEAGSQPGNVRKNRYKDVLPYDQTRVILSLLQEEGHSDYINGNFIRGADGSRAYIATQGPLPHTLLDFWRLIWEFGVKVILMACREIENSRKRCERYWAQEQEPLQTGLFCITLVKEKPLNEDIVLRTLKVTFQKESRSVYQLQYMSWPDRGVPSSPDHMLAMVEEARHLQGSGSEPLCVHCSAGCGRTGVLCTVDYVRQLLLTQMIPPDFSLFDVVLEMRKQRPAAVQTEEQYRFLYHTVAQMFRSTLQNASPLYQNLKEVQRPLSHSPVHHQHPQRPGPRARSSTQDSWEQSLTMTSTCALLQAPLSGCPLLSFLPESCERPGQFPPSGASLLFSPRIVPQCTTMPSSSGLPQHFSPYPTHQEASSGTRLYPCILPCPISQTNPFLILGTPVRSLFTSPSVRWPFLRIQLWEPSPGWFIYPSGHLASASKADPAF</sequence>
<dbReference type="InterPro" id="IPR016130">
    <property type="entry name" value="Tyr_Pase_AS"/>
</dbReference>
<dbReference type="AlphaFoldDB" id="A0A8I3W7B4"/>
<organism evidence="12 13">
    <name type="scientific">Callithrix jacchus</name>
    <name type="common">White-tufted-ear marmoset</name>
    <name type="synonym">Simia Jacchus</name>
    <dbReference type="NCBI Taxonomy" id="9483"/>
    <lineage>
        <taxon>Eukaryota</taxon>
        <taxon>Metazoa</taxon>
        <taxon>Chordata</taxon>
        <taxon>Craniata</taxon>
        <taxon>Vertebrata</taxon>
        <taxon>Euteleostomi</taxon>
        <taxon>Mammalia</taxon>
        <taxon>Eutheria</taxon>
        <taxon>Euarchontoglires</taxon>
        <taxon>Primates</taxon>
        <taxon>Haplorrhini</taxon>
        <taxon>Platyrrhini</taxon>
        <taxon>Cebidae</taxon>
        <taxon>Callitrichinae</taxon>
        <taxon>Callithrix</taxon>
        <taxon>Callithrix</taxon>
    </lineage>
</organism>
<protein>
    <recommendedName>
        <fullName evidence="2">protein-tyrosine-phosphatase</fullName>
        <ecNumber evidence="2">3.1.3.48</ecNumber>
    </recommendedName>
</protein>
<reference evidence="12" key="3">
    <citation type="submission" date="2025-09" db="UniProtKB">
        <authorList>
            <consortium name="Ensembl"/>
        </authorList>
    </citation>
    <scope>IDENTIFICATION</scope>
</reference>
<gene>
    <name evidence="12" type="primary">PTPN18</name>
</gene>
<dbReference type="GO" id="GO:0004726">
    <property type="term" value="F:non-membrane spanning protein tyrosine phosphatase activity"/>
    <property type="evidence" value="ECO:0007669"/>
    <property type="project" value="InterPro"/>
</dbReference>
<dbReference type="Pfam" id="PF00102">
    <property type="entry name" value="Y_phosphatase"/>
    <property type="match status" value="1"/>
</dbReference>
<comment type="subcellular location">
    <subcellularLocation>
        <location evidence="1">Cytoplasm</location>
    </subcellularLocation>
</comment>
<reference evidence="12 13" key="1">
    <citation type="submission" date="2009-03" db="EMBL/GenBank/DDBJ databases">
        <authorList>
            <person name="Warren W."/>
            <person name="Ye L."/>
            <person name="Minx P."/>
            <person name="Worley K."/>
            <person name="Gibbs R."/>
            <person name="Wilson R.K."/>
        </authorList>
    </citation>
    <scope>NUCLEOTIDE SEQUENCE [LARGE SCALE GENOMIC DNA]</scope>
</reference>
<evidence type="ECO:0000256" key="9">
    <source>
        <dbReference type="SAM" id="MobiDB-lite"/>
    </source>
</evidence>
<keyword evidence="4" id="KW-0597">Phosphoprotein</keyword>
<name>A0A8I3W7B4_CALJA</name>
<dbReference type="SUPFAM" id="SSF52799">
    <property type="entry name" value="(Phosphotyrosine protein) phosphatases II"/>
    <property type="match status" value="1"/>
</dbReference>
<evidence type="ECO:0000256" key="4">
    <source>
        <dbReference type="ARBA" id="ARBA00022553"/>
    </source>
</evidence>
<evidence type="ECO:0000259" key="11">
    <source>
        <dbReference type="PROSITE" id="PS50056"/>
    </source>
</evidence>
<keyword evidence="13" id="KW-1185">Reference proteome</keyword>
<comment type="similarity">
    <text evidence="7">Belongs to the protein-tyrosine phosphatase family. Non-receptor class 4 subfamily.</text>
</comment>
<evidence type="ECO:0000259" key="10">
    <source>
        <dbReference type="PROSITE" id="PS50055"/>
    </source>
</evidence>
<dbReference type="InterPro" id="IPR000387">
    <property type="entry name" value="Tyr_Pase_dom"/>
</dbReference>
<feature type="region of interest" description="Disordered" evidence="9">
    <location>
        <begin position="312"/>
        <end position="338"/>
    </location>
</feature>
<feature type="domain" description="Tyrosine specific protein phosphatases" evidence="11">
    <location>
        <begin position="205"/>
        <end position="282"/>
    </location>
</feature>
<keyword evidence="3" id="KW-0963">Cytoplasm</keyword>
<dbReference type="SMART" id="SM00194">
    <property type="entry name" value="PTPc"/>
    <property type="match status" value="1"/>
</dbReference>
<dbReference type="PROSITE" id="PS50055">
    <property type="entry name" value="TYR_PHOSPHATASE_PTP"/>
    <property type="match status" value="1"/>
</dbReference>
<dbReference type="InterPro" id="IPR047170">
    <property type="entry name" value="PTN12/18/22"/>
</dbReference>
<dbReference type="PRINTS" id="PR00700">
    <property type="entry name" value="PRTYPHPHTASE"/>
</dbReference>
<evidence type="ECO:0000256" key="1">
    <source>
        <dbReference type="ARBA" id="ARBA00004496"/>
    </source>
</evidence>
<dbReference type="GeneTree" id="ENSGT00940000162860"/>
<dbReference type="PANTHER" id="PTHR45983">
    <property type="entry name" value="TYROSINE PHOSPHATSE N18, PUTATIVE-RELATED"/>
    <property type="match status" value="1"/>
</dbReference>